<evidence type="ECO:0000256" key="3">
    <source>
        <dbReference type="ARBA" id="ARBA00022679"/>
    </source>
</evidence>
<keyword evidence="3" id="KW-0808">Transferase</keyword>
<name>A0A178YRM7_SINSA</name>
<organism evidence="8 9">
    <name type="scientific">Sinorhizobium saheli</name>
    <dbReference type="NCBI Taxonomy" id="36856"/>
    <lineage>
        <taxon>Bacteria</taxon>
        <taxon>Pseudomonadati</taxon>
        <taxon>Pseudomonadota</taxon>
        <taxon>Alphaproteobacteria</taxon>
        <taxon>Hyphomicrobiales</taxon>
        <taxon>Rhizobiaceae</taxon>
        <taxon>Sinorhizobium/Ensifer group</taxon>
        <taxon>Sinorhizobium</taxon>
    </lineage>
</organism>
<keyword evidence="6" id="KW-0961">Cell wall biogenesis/degradation</keyword>
<dbReference type="GO" id="GO:0071555">
    <property type="term" value="P:cell wall organization"/>
    <property type="evidence" value="ECO:0007669"/>
    <property type="project" value="UniProtKB-KW"/>
</dbReference>
<dbReference type="SUPFAM" id="SSF141523">
    <property type="entry name" value="L,D-transpeptidase catalytic domain-like"/>
    <property type="match status" value="1"/>
</dbReference>
<evidence type="ECO:0000256" key="1">
    <source>
        <dbReference type="ARBA" id="ARBA00004752"/>
    </source>
</evidence>
<gene>
    <name evidence="8" type="ORF">ATB98_09650</name>
</gene>
<dbReference type="UniPathway" id="UPA00219"/>
<dbReference type="GO" id="GO:0016740">
    <property type="term" value="F:transferase activity"/>
    <property type="evidence" value="ECO:0007669"/>
    <property type="project" value="UniProtKB-KW"/>
</dbReference>
<evidence type="ECO:0000313" key="9">
    <source>
        <dbReference type="Proteomes" id="UP000078507"/>
    </source>
</evidence>
<dbReference type="PANTHER" id="PTHR38589">
    <property type="entry name" value="BLR0621 PROTEIN"/>
    <property type="match status" value="1"/>
</dbReference>
<sequence length="182" mass="20580">MRKKTSVVRSRKPVIVVRSAPRDRRRALVRFAGRTEQAAIGRGGVTALKREGDGATPRAAMRLIAGYVRRDRLLLPPTRLPMRTTRPGMLWCDAPRHAAYNRPVKAPFPAGHEKMMRDDGLYDVCLILDWNISSRRRYAGSAIFFHLIRPGYGPTEGCIAVSLPAMRRLIRHVRRGTIVKVM</sequence>
<keyword evidence="5" id="KW-0573">Peptidoglycan synthesis</keyword>
<evidence type="ECO:0000256" key="6">
    <source>
        <dbReference type="ARBA" id="ARBA00023316"/>
    </source>
</evidence>
<dbReference type="PANTHER" id="PTHR38589:SF1">
    <property type="entry name" value="BLR0621 PROTEIN"/>
    <property type="match status" value="1"/>
</dbReference>
<protein>
    <recommendedName>
        <fullName evidence="7">L,D-TPase catalytic domain-containing protein</fullName>
    </recommendedName>
</protein>
<dbReference type="GO" id="GO:0009252">
    <property type="term" value="P:peptidoglycan biosynthetic process"/>
    <property type="evidence" value="ECO:0007669"/>
    <property type="project" value="UniProtKB-UniPathway"/>
</dbReference>
<dbReference type="EMBL" id="LNQB01000047">
    <property type="protein sequence ID" value="OAP50047.1"/>
    <property type="molecule type" value="Genomic_DNA"/>
</dbReference>
<comment type="pathway">
    <text evidence="1">Cell wall biogenesis; peptidoglycan biosynthesis.</text>
</comment>
<dbReference type="STRING" id="36856.ATB98_09650"/>
<dbReference type="Pfam" id="PF03734">
    <property type="entry name" value="YkuD"/>
    <property type="match status" value="1"/>
</dbReference>
<evidence type="ECO:0000256" key="5">
    <source>
        <dbReference type="ARBA" id="ARBA00022984"/>
    </source>
</evidence>
<dbReference type="CDD" id="cd16913">
    <property type="entry name" value="YkuD_like"/>
    <property type="match status" value="1"/>
</dbReference>
<dbReference type="InterPro" id="IPR038063">
    <property type="entry name" value="Transpep_catalytic_dom"/>
</dbReference>
<keyword evidence="4" id="KW-0133">Cell shape</keyword>
<dbReference type="GO" id="GO:0004180">
    <property type="term" value="F:carboxypeptidase activity"/>
    <property type="evidence" value="ECO:0007669"/>
    <property type="project" value="UniProtKB-ARBA"/>
</dbReference>
<accession>A0A178YRM7</accession>
<dbReference type="OrthoDB" id="9804204at2"/>
<keyword evidence="9" id="KW-1185">Reference proteome</keyword>
<dbReference type="GO" id="GO:0008360">
    <property type="term" value="P:regulation of cell shape"/>
    <property type="evidence" value="ECO:0007669"/>
    <property type="project" value="UniProtKB-KW"/>
</dbReference>
<evidence type="ECO:0000313" key="8">
    <source>
        <dbReference type="EMBL" id="OAP50047.1"/>
    </source>
</evidence>
<evidence type="ECO:0000259" key="7">
    <source>
        <dbReference type="Pfam" id="PF03734"/>
    </source>
</evidence>
<dbReference type="InterPro" id="IPR005490">
    <property type="entry name" value="LD_TPept_cat_dom"/>
</dbReference>
<proteinExistence type="inferred from homology"/>
<dbReference type="Proteomes" id="UP000078507">
    <property type="component" value="Unassembled WGS sequence"/>
</dbReference>
<comment type="similarity">
    <text evidence="2">Belongs to the YkuD family.</text>
</comment>
<dbReference type="RefSeq" id="WP_066868585.1">
    <property type="nucleotide sequence ID" value="NZ_LNQB01000047.1"/>
</dbReference>
<comment type="caution">
    <text evidence="8">The sequence shown here is derived from an EMBL/GenBank/DDBJ whole genome shotgun (WGS) entry which is preliminary data.</text>
</comment>
<reference evidence="8 9" key="1">
    <citation type="submission" date="2015-11" db="EMBL/GenBank/DDBJ databases">
        <title>Ensifer anhuiense sp. nov., an effective nitrogen fixation bacterium with Glycine soja.</title>
        <authorList>
            <person name="Yan H."/>
            <person name="Chen W."/>
        </authorList>
    </citation>
    <scope>NUCLEOTIDE SEQUENCE [LARGE SCALE GENOMIC DNA]</scope>
    <source>
        <strain evidence="8 9">LMG 7837</strain>
    </source>
</reference>
<dbReference type="AlphaFoldDB" id="A0A178YRM7"/>
<evidence type="ECO:0000256" key="2">
    <source>
        <dbReference type="ARBA" id="ARBA00005992"/>
    </source>
</evidence>
<evidence type="ECO:0000256" key="4">
    <source>
        <dbReference type="ARBA" id="ARBA00022960"/>
    </source>
</evidence>
<feature type="domain" description="L,D-TPase catalytic" evidence="7">
    <location>
        <begin position="35"/>
        <end position="181"/>
    </location>
</feature>